<comment type="pathway">
    <text evidence="1">Cofactor biosynthesis; thiamine diphosphate biosynthesis.</text>
</comment>
<dbReference type="EC" id="1.4.3.19" evidence="5"/>
<evidence type="ECO:0000256" key="3">
    <source>
        <dbReference type="ARBA" id="ARBA00023002"/>
    </source>
</evidence>
<proteinExistence type="predicted"/>
<organism evidence="5">
    <name type="scientific">hydrothermal vent metagenome</name>
    <dbReference type="NCBI Taxonomy" id="652676"/>
    <lineage>
        <taxon>unclassified sequences</taxon>
        <taxon>metagenomes</taxon>
        <taxon>ecological metagenomes</taxon>
    </lineage>
</organism>
<dbReference type="InterPro" id="IPR036188">
    <property type="entry name" value="FAD/NAD-bd_sf"/>
</dbReference>
<keyword evidence="2" id="KW-0784">Thiamine biosynthesis</keyword>
<dbReference type="GO" id="GO:0043799">
    <property type="term" value="F:glycine oxidase activity"/>
    <property type="evidence" value="ECO:0007669"/>
    <property type="project" value="UniProtKB-EC"/>
</dbReference>
<gene>
    <name evidence="5" type="ORF">MNBD_GAMMA20-1599</name>
</gene>
<dbReference type="Gene3D" id="3.50.50.60">
    <property type="entry name" value="FAD/NAD(P)-binding domain"/>
    <property type="match status" value="1"/>
</dbReference>
<dbReference type="Gene3D" id="3.30.9.10">
    <property type="entry name" value="D-Amino Acid Oxidase, subunit A, domain 2"/>
    <property type="match status" value="1"/>
</dbReference>
<dbReference type="AlphaFoldDB" id="A0A3B1A378"/>
<dbReference type="Pfam" id="PF01266">
    <property type="entry name" value="DAO"/>
    <property type="match status" value="1"/>
</dbReference>
<dbReference type="PANTHER" id="PTHR13847">
    <property type="entry name" value="SARCOSINE DEHYDROGENASE-RELATED"/>
    <property type="match status" value="1"/>
</dbReference>
<evidence type="ECO:0000259" key="4">
    <source>
        <dbReference type="Pfam" id="PF01266"/>
    </source>
</evidence>
<dbReference type="NCBIfam" id="TIGR02352">
    <property type="entry name" value="thiamin_ThiO"/>
    <property type="match status" value="1"/>
</dbReference>
<dbReference type="InterPro" id="IPR006076">
    <property type="entry name" value="FAD-dep_OxRdtase"/>
</dbReference>
<reference evidence="5" key="1">
    <citation type="submission" date="2018-06" db="EMBL/GenBank/DDBJ databases">
        <authorList>
            <person name="Zhirakovskaya E."/>
        </authorList>
    </citation>
    <scope>NUCLEOTIDE SEQUENCE</scope>
</reference>
<sequence>MQDHLIVGGGIIGLLTARYLSQAGAIVTLLERRQIGRESSWAGGGILSPLYPWRYAEPVNALARWSQQHYRALADELQTDTGIDPEWIQSGLLILDGDETAHATAWAEKAHARLDIIDPDTLSRIEPVIGEHPAGGLLFPEFAQVRNPYLLKALRQDVQARGVRITESAEVSHLLHENGRIRGVGTADGDHITAERVVIACGAWSASLLRELGQDIDIVPVRGQMLLYRGEPGLLKHIVLHRGHYAIPRRDGRLLFGSTLEDVGFDKTVTEQARHELEHAAQALIPALAETPLERHWAGLRPASPSGIPYIGAHPQIEGLYINAGHFRNGVVMAPASAHLLVDLMLGRHPVLDPAPFALDTHASAA</sequence>
<name>A0A3B1A378_9ZZZZ</name>
<dbReference type="SUPFAM" id="SSF54373">
    <property type="entry name" value="FAD-linked reductases, C-terminal domain"/>
    <property type="match status" value="1"/>
</dbReference>
<protein>
    <submittedName>
        <fullName evidence="5">Glycine oxidase ThiO</fullName>
        <ecNumber evidence="5">1.4.3.19</ecNumber>
    </submittedName>
</protein>
<evidence type="ECO:0000256" key="2">
    <source>
        <dbReference type="ARBA" id="ARBA00022977"/>
    </source>
</evidence>
<dbReference type="GO" id="GO:0050660">
    <property type="term" value="F:flavin adenine dinucleotide binding"/>
    <property type="evidence" value="ECO:0007669"/>
    <property type="project" value="InterPro"/>
</dbReference>
<accession>A0A3B1A378</accession>
<dbReference type="GO" id="GO:0009229">
    <property type="term" value="P:thiamine diphosphate biosynthetic process"/>
    <property type="evidence" value="ECO:0007669"/>
    <property type="project" value="UniProtKB-UniPathway"/>
</dbReference>
<dbReference type="PANTHER" id="PTHR13847:SF289">
    <property type="entry name" value="GLYCINE OXIDASE"/>
    <property type="match status" value="1"/>
</dbReference>
<feature type="domain" description="FAD dependent oxidoreductase" evidence="4">
    <location>
        <begin position="3"/>
        <end position="344"/>
    </location>
</feature>
<dbReference type="SUPFAM" id="SSF51905">
    <property type="entry name" value="FAD/NAD(P)-binding domain"/>
    <property type="match status" value="1"/>
</dbReference>
<evidence type="ECO:0000313" key="5">
    <source>
        <dbReference type="EMBL" id="VAX00216.1"/>
    </source>
</evidence>
<dbReference type="GO" id="GO:0005737">
    <property type="term" value="C:cytoplasm"/>
    <property type="evidence" value="ECO:0007669"/>
    <property type="project" value="TreeGrafter"/>
</dbReference>
<evidence type="ECO:0000256" key="1">
    <source>
        <dbReference type="ARBA" id="ARBA00004948"/>
    </source>
</evidence>
<dbReference type="EMBL" id="UOFU01000195">
    <property type="protein sequence ID" value="VAX00216.1"/>
    <property type="molecule type" value="Genomic_DNA"/>
</dbReference>
<keyword evidence="3 5" id="KW-0560">Oxidoreductase</keyword>
<dbReference type="GO" id="GO:0009228">
    <property type="term" value="P:thiamine biosynthetic process"/>
    <property type="evidence" value="ECO:0007669"/>
    <property type="project" value="UniProtKB-KW"/>
</dbReference>
<dbReference type="InterPro" id="IPR012727">
    <property type="entry name" value="Gly_oxidase_ThiO"/>
</dbReference>
<dbReference type="UniPathway" id="UPA00060"/>